<protein>
    <submittedName>
        <fullName evidence="2">Uncharacterized protein</fullName>
    </submittedName>
</protein>
<sequence length="142" mass="15698">MKNNEKGIALVTVLALSVVALLIVGALIYMLIKGTWLSGADKRYHSALEAGKGAATIVMNKLLNGENLKCNKNNCTPCPTTENDNCKIDLGVSDFGDYNVNVYLIDMKPTQNSGTIYTFRVRAKNKNNQSEKAEIEFVYRVY</sequence>
<dbReference type="InterPro" id="IPR003961">
    <property type="entry name" value="FN3_dom"/>
</dbReference>
<accession>A0AA46AE82</accession>
<keyword evidence="1" id="KW-0812">Transmembrane</keyword>
<dbReference type="Proteomes" id="UP001157947">
    <property type="component" value="Unassembled WGS sequence"/>
</dbReference>
<name>A0AA46AE82_9AQUI</name>
<gene>
    <name evidence="2" type="ORF">SAMN06264868_10810</name>
</gene>
<keyword evidence="1" id="KW-0472">Membrane</keyword>
<dbReference type="RefSeq" id="WP_265134323.1">
    <property type="nucleotide sequence ID" value="NZ_FXTX01000008.1"/>
</dbReference>
<keyword evidence="1" id="KW-1133">Transmembrane helix</keyword>
<proteinExistence type="predicted"/>
<dbReference type="CDD" id="cd00063">
    <property type="entry name" value="FN3"/>
    <property type="match status" value="1"/>
</dbReference>
<keyword evidence="3" id="KW-1185">Reference proteome</keyword>
<reference evidence="2" key="1">
    <citation type="submission" date="2017-05" db="EMBL/GenBank/DDBJ databases">
        <authorList>
            <person name="Varghese N."/>
            <person name="Submissions S."/>
        </authorList>
    </citation>
    <scope>NUCLEOTIDE SEQUENCE</scope>
    <source>
        <strain evidence="2">DSM 18763</strain>
    </source>
</reference>
<evidence type="ECO:0000256" key="1">
    <source>
        <dbReference type="SAM" id="Phobius"/>
    </source>
</evidence>
<evidence type="ECO:0000313" key="3">
    <source>
        <dbReference type="Proteomes" id="UP001157947"/>
    </source>
</evidence>
<comment type="caution">
    <text evidence="2">The sequence shown here is derived from an EMBL/GenBank/DDBJ whole genome shotgun (WGS) entry which is preliminary data.</text>
</comment>
<dbReference type="EMBL" id="FXTX01000008">
    <property type="protein sequence ID" value="SMP10660.1"/>
    <property type="molecule type" value="Genomic_DNA"/>
</dbReference>
<dbReference type="AlphaFoldDB" id="A0AA46AE82"/>
<organism evidence="2 3">
    <name type="scientific">Venenivibrio stagnispumantis</name>
    <dbReference type="NCBI Taxonomy" id="407998"/>
    <lineage>
        <taxon>Bacteria</taxon>
        <taxon>Pseudomonadati</taxon>
        <taxon>Aquificota</taxon>
        <taxon>Aquificia</taxon>
        <taxon>Aquificales</taxon>
        <taxon>Hydrogenothermaceae</taxon>
        <taxon>Venenivibrio</taxon>
    </lineage>
</organism>
<feature type="transmembrane region" description="Helical" evidence="1">
    <location>
        <begin position="7"/>
        <end position="32"/>
    </location>
</feature>
<evidence type="ECO:0000313" key="2">
    <source>
        <dbReference type="EMBL" id="SMP10660.1"/>
    </source>
</evidence>